<feature type="transmembrane region" description="Helical" evidence="6">
    <location>
        <begin position="370"/>
        <end position="396"/>
    </location>
</feature>
<dbReference type="InterPro" id="IPR003838">
    <property type="entry name" value="ABC3_permease_C"/>
</dbReference>
<dbReference type="Proteomes" id="UP000248079">
    <property type="component" value="Unassembled WGS sequence"/>
</dbReference>
<dbReference type="OrthoDB" id="973976at2"/>
<evidence type="ECO:0000256" key="5">
    <source>
        <dbReference type="ARBA" id="ARBA00023136"/>
    </source>
</evidence>
<feature type="transmembrane region" description="Helical" evidence="6">
    <location>
        <begin position="742"/>
        <end position="762"/>
    </location>
</feature>
<feature type="domain" description="ABC3 transporter permease C-terminal" evidence="7">
    <location>
        <begin position="283"/>
        <end position="396"/>
    </location>
</feature>
<dbReference type="GO" id="GO:0022857">
    <property type="term" value="F:transmembrane transporter activity"/>
    <property type="evidence" value="ECO:0007669"/>
    <property type="project" value="TreeGrafter"/>
</dbReference>
<feature type="transmembrane region" description="Helical" evidence="6">
    <location>
        <begin position="277"/>
        <end position="299"/>
    </location>
</feature>
<keyword evidence="2" id="KW-1003">Cell membrane</keyword>
<accession>A0A2V3ZWL8</accession>
<evidence type="ECO:0000256" key="1">
    <source>
        <dbReference type="ARBA" id="ARBA00004651"/>
    </source>
</evidence>
<evidence type="ECO:0000256" key="3">
    <source>
        <dbReference type="ARBA" id="ARBA00022692"/>
    </source>
</evidence>
<evidence type="ECO:0008006" key="11">
    <source>
        <dbReference type="Google" id="ProtNLM"/>
    </source>
</evidence>
<evidence type="ECO:0000256" key="4">
    <source>
        <dbReference type="ARBA" id="ARBA00022989"/>
    </source>
</evidence>
<feature type="domain" description="MacB-like periplasmic core" evidence="8">
    <location>
        <begin position="20"/>
        <end position="238"/>
    </location>
</feature>
<dbReference type="InterPro" id="IPR050250">
    <property type="entry name" value="Macrolide_Exporter_MacB"/>
</dbReference>
<keyword evidence="3 6" id="KW-0812">Transmembrane</keyword>
<keyword evidence="10" id="KW-1185">Reference proteome</keyword>
<evidence type="ECO:0000256" key="2">
    <source>
        <dbReference type="ARBA" id="ARBA00022475"/>
    </source>
</evidence>
<evidence type="ECO:0000256" key="6">
    <source>
        <dbReference type="SAM" id="Phobius"/>
    </source>
</evidence>
<feature type="domain" description="ABC3 transporter permease C-terminal" evidence="7">
    <location>
        <begin position="661"/>
        <end position="774"/>
    </location>
</feature>
<dbReference type="EMBL" id="QFLI01000005">
    <property type="protein sequence ID" value="PXY00872.1"/>
    <property type="molecule type" value="Genomic_DNA"/>
</dbReference>
<dbReference type="RefSeq" id="WP_110361238.1">
    <property type="nucleotide sequence ID" value="NZ_QFLI01000005.1"/>
</dbReference>
<dbReference type="Pfam" id="PF02687">
    <property type="entry name" value="FtsX"/>
    <property type="match status" value="2"/>
</dbReference>
<feature type="transmembrane region" description="Helical" evidence="6">
    <location>
        <begin position="324"/>
        <end position="350"/>
    </location>
</feature>
<organism evidence="9 10">
    <name type="scientific">Marinifilum breve</name>
    <dbReference type="NCBI Taxonomy" id="2184082"/>
    <lineage>
        <taxon>Bacteria</taxon>
        <taxon>Pseudomonadati</taxon>
        <taxon>Bacteroidota</taxon>
        <taxon>Bacteroidia</taxon>
        <taxon>Marinilabiliales</taxon>
        <taxon>Marinifilaceae</taxon>
    </lineage>
</organism>
<keyword evidence="5 6" id="KW-0472">Membrane</keyword>
<dbReference type="InterPro" id="IPR025857">
    <property type="entry name" value="MacB_PCD"/>
</dbReference>
<dbReference type="PANTHER" id="PTHR30572">
    <property type="entry name" value="MEMBRANE COMPONENT OF TRANSPORTER-RELATED"/>
    <property type="match status" value="1"/>
</dbReference>
<feature type="transmembrane region" description="Helical" evidence="6">
    <location>
        <begin position="417"/>
        <end position="437"/>
    </location>
</feature>
<evidence type="ECO:0000259" key="7">
    <source>
        <dbReference type="Pfam" id="PF02687"/>
    </source>
</evidence>
<comment type="caution">
    <text evidence="9">The sequence shown here is derived from an EMBL/GenBank/DDBJ whole genome shotgun (WGS) entry which is preliminary data.</text>
</comment>
<gene>
    <name evidence="9" type="ORF">DF185_13320</name>
</gene>
<keyword evidence="4 6" id="KW-1133">Transmembrane helix</keyword>
<feature type="transmembrane region" description="Helical" evidence="6">
    <location>
        <begin position="659"/>
        <end position="682"/>
    </location>
</feature>
<dbReference type="GO" id="GO:0005886">
    <property type="term" value="C:plasma membrane"/>
    <property type="evidence" value="ECO:0007669"/>
    <property type="project" value="UniProtKB-SubCell"/>
</dbReference>
<dbReference type="Pfam" id="PF12704">
    <property type="entry name" value="MacB_PCD"/>
    <property type="match status" value="1"/>
</dbReference>
<protein>
    <recommendedName>
        <fullName evidence="11">ABC transporter permease</fullName>
    </recommendedName>
</protein>
<name>A0A2V3ZWL8_9BACT</name>
<reference evidence="9 10" key="1">
    <citation type="submission" date="2018-05" db="EMBL/GenBank/DDBJ databases">
        <title>Marinifilum breve JC075T sp. nov., a marine bacterium isolated from Yongle Blue Hole in the South China Sea.</title>
        <authorList>
            <person name="Fu T."/>
        </authorList>
    </citation>
    <scope>NUCLEOTIDE SEQUENCE [LARGE SCALE GENOMIC DNA]</scope>
    <source>
        <strain evidence="9 10">JC075</strain>
    </source>
</reference>
<comment type="subcellular location">
    <subcellularLocation>
        <location evidence="1">Cell membrane</location>
        <topology evidence="1">Multi-pass membrane protein</topology>
    </subcellularLocation>
</comment>
<feature type="transmembrane region" description="Helical" evidence="6">
    <location>
        <begin position="710"/>
        <end position="730"/>
    </location>
</feature>
<proteinExistence type="predicted"/>
<feature type="transmembrane region" description="Helical" evidence="6">
    <location>
        <begin position="21"/>
        <end position="42"/>
    </location>
</feature>
<evidence type="ECO:0000313" key="10">
    <source>
        <dbReference type="Proteomes" id="UP000248079"/>
    </source>
</evidence>
<evidence type="ECO:0000313" key="9">
    <source>
        <dbReference type="EMBL" id="PXY00872.1"/>
    </source>
</evidence>
<dbReference type="AlphaFoldDB" id="A0A2V3ZWL8"/>
<dbReference type="PANTHER" id="PTHR30572:SF18">
    <property type="entry name" value="ABC-TYPE MACROLIDE FAMILY EXPORT SYSTEM PERMEASE COMPONENT 2"/>
    <property type="match status" value="1"/>
</dbReference>
<evidence type="ECO:0000259" key="8">
    <source>
        <dbReference type="Pfam" id="PF12704"/>
    </source>
</evidence>
<sequence>MILYYFSSSLKSLRCNIKFTLLNVMGFAFALAVCVAITLYVVQEFSYDRHFKDANQIARLVDAKDNSSDVDYRVKDLMLENFPEIENACFLSRQQSEFNIKANNEALKSSDVISVSSSFFDLFSIPFISGNPNQPFQDKKSAILTEEIANHLFGTNEVIGKEIIILGKDTVNICGVIANFPKESSIEGGIFVNGENRKFQFSFSCENWDDQSTHRYEFRLYAKINPLNNFESVKQNINRNSKVLAPYVSEVDFLPLTDIYLNDHTTGAQTKKGNDSLLILLTLIAGIIMLLAIVNYINLTLAQQSKKNKITGIRKSYGASFMNLFWHFISESIIISSLAFFISLFIILLLEPVFQKILDVNFELSQIFQNHLFLFFYLSIVLLGILSGLAPAIILSQTQANHAIKGSKKRNKSYSRNALIIFQFTSSIALIICILVIQKQIYFAKHKDAGFSKEQLLCIRLPYLPINQKKNVDYLAEELRKSTLIKNISLTNGVPGEVFISMGSMSKDSTKQIHIPCIYVDTNFLSTFNIDLIQGTKPLPSEYDQTCLINESYYKFFEFKNLEKQRFKNGGGFDITGVVKDFQFNSVHSKIEPLCILYSKNLNTYHMNIRIAANQIGDAMDLVQEKWTEFFSDYPITYRFFDDWFDSMYKKEEKLAQTISLFAVLAILISCFGILGLAIFSAEQRTKEIGVRKSNGAKTYEIIKMLNRDFLKWVLLSFLIASPFAWYIMTKWLENFAYKTELSWWIFALAGIIAMAIALLTVSWQSWRAAKRNPVESLRYE</sequence>